<feature type="domain" description="HTH araC/xylS-type" evidence="4">
    <location>
        <begin position="240"/>
        <end position="337"/>
    </location>
</feature>
<name>V9VW64_9RHOB</name>
<dbReference type="InterPro" id="IPR020449">
    <property type="entry name" value="Tscrpt_reg_AraC-type_HTH"/>
</dbReference>
<accession>V9VW64</accession>
<dbReference type="Pfam" id="PF12625">
    <property type="entry name" value="Arabinose_bd"/>
    <property type="match status" value="1"/>
</dbReference>
<evidence type="ECO:0000256" key="2">
    <source>
        <dbReference type="ARBA" id="ARBA00023125"/>
    </source>
</evidence>
<proteinExistence type="predicted"/>
<evidence type="ECO:0000256" key="3">
    <source>
        <dbReference type="ARBA" id="ARBA00023163"/>
    </source>
</evidence>
<dbReference type="PANTHER" id="PTHR47894">
    <property type="entry name" value="HTH-TYPE TRANSCRIPTIONAL REGULATOR GADX"/>
    <property type="match status" value="1"/>
</dbReference>
<dbReference type="SUPFAM" id="SSF46689">
    <property type="entry name" value="Homeodomain-like"/>
    <property type="match status" value="1"/>
</dbReference>
<dbReference type="Proteomes" id="UP000018780">
    <property type="component" value="Chromosome"/>
</dbReference>
<dbReference type="GO" id="GO:0005829">
    <property type="term" value="C:cytosol"/>
    <property type="evidence" value="ECO:0007669"/>
    <property type="project" value="TreeGrafter"/>
</dbReference>
<dbReference type="Gene3D" id="1.10.10.60">
    <property type="entry name" value="Homeodomain-like"/>
    <property type="match status" value="1"/>
</dbReference>
<dbReference type="InterPro" id="IPR018060">
    <property type="entry name" value="HTH_AraC"/>
</dbReference>
<evidence type="ECO:0000256" key="1">
    <source>
        <dbReference type="ARBA" id="ARBA00023015"/>
    </source>
</evidence>
<sequence length="339" mass="38277">MTASDPSSLATVSAQFAEDWIMALRQCCTDAQLASFLQRAGMHTVRGHLAHRITLDQIVRLYQIAAIETKDEMMGLWSRPIRARALQHLLTTVREASSLPSALHRFSTFWNLLLDDYQLELATGEGSISLRLVPRDTRPCQQFGHMLMLKLAHGLLSWLAGYEVPVQAVQFAFERPGFSDDYSMIFPAQVSFKAPCSAITFEAAKLGPANKRSTAELKEFLNRAPRDWIFTGYREHKQSLRVREFLYRTSWEGGHLAGAARTLNVTPRTLMRRLDAEGTSFQAIKDGLRRDIAIRDLQAGHKSIEEISQDVGFSSPANFHRAFRRWTGVTPSSYRTSES</sequence>
<dbReference type="InterPro" id="IPR009057">
    <property type="entry name" value="Homeodomain-like_sf"/>
</dbReference>
<dbReference type="STRING" id="999552.METH_15635"/>
<evidence type="ECO:0000313" key="5">
    <source>
        <dbReference type="EMBL" id="AHD01924.1"/>
    </source>
</evidence>
<evidence type="ECO:0000259" key="4">
    <source>
        <dbReference type="PROSITE" id="PS01124"/>
    </source>
</evidence>
<keyword evidence="1" id="KW-0805">Transcription regulation</keyword>
<dbReference type="AlphaFoldDB" id="V9VW64"/>
<dbReference type="PANTHER" id="PTHR47894:SF1">
    <property type="entry name" value="HTH-TYPE TRANSCRIPTIONAL REGULATOR VQSM"/>
    <property type="match status" value="1"/>
</dbReference>
<dbReference type="InterPro" id="IPR032687">
    <property type="entry name" value="AraC-type_N"/>
</dbReference>
<dbReference type="HOGENOM" id="CLU_047522_0_1_5"/>
<dbReference type="Pfam" id="PF12833">
    <property type="entry name" value="HTH_18"/>
    <property type="match status" value="1"/>
</dbReference>
<reference evidence="5 6" key="1">
    <citation type="submission" date="2013-09" db="EMBL/GenBank/DDBJ databases">
        <authorList>
            <consortium name="DOE Joint Genome Institute"/>
            <person name="Klenk H.-P."/>
            <person name="Huntemann M."/>
            <person name="Han J."/>
            <person name="Chen A."/>
            <person name="Kyrpides N."/>
            <person name="Mavromatis K."/>
            <person name="Markowitz V."/>
            <person name="Palaniappan K."/>
            <person name="Ivanova N."/>
            <person name="Schaumberg A."/>
            <person name="Pati A."/>
            <person name="Liolios K."/>
            <person name="Nordberg H.P."/>
            <person name="Cantor M.N."/>
            <person name="Hua S.X."/>
            <person name="Woyke T."/>
        </authorList>
    </citation>
    <scope>NUCLEOTIDE SEQUENCE [LARGE SCALE GENOMIC DNA]</scope>
    <source>
        <strain evidence="5 6">DSM 14336</strain>
    </source>
</reference>
<protein>
    <submittedName>
        <fullName evidence="5">Transcriptional regulator</fullName>
    </submittedName>
</protein>
<dbReference type="GO" id="GO:0000976">
    <property type="term" value="F:transcription cis-regulatory region binding"/>
    <property type="evidence" value="ECO:0007669"/>
    <property type="project" value="TreeGrafter"/>
</dbReference>
<gene>
    <name evidence="5" type="ORF">METH_15635</name>
</gene>
<dbReference type="SMART" id="SM00342">
    <property type="entry name" value="HTH_ARAC"/>
    <property type="match status" value="1"/>
</dbReference>
<evidence type="ECO:0000313" key="6">
    <source>
        <dbReference type="Proteomes" id="UP000018780"/>
    </source>
</evidence>
<dbReference type="GO" id="GO:0003700">
    <property type="term" value="F:DNA-binding transcription factor activity"/>
    <property type="evidence" value="ECO:0007669"/>
    <property type="project" value="InterPro"/>
</dbReference>
<dbReference type="KEGG" id="lmd:METH_15635"/>
<organism evidence="5 6">
    <name type="scientific">Leisingera methylohalidivorans DSM 14336</name>
    <dbReference type="NCBI Taxonomy" id="999552"/>
    <lineage>
        <taxon>Bacteria</taxon>
        <taxon>Pseudomonadati</taxon>
        <taxon>Pseudomonadota</taxon>
        <taxon>Alphaproteobacteria</taxon>
        <taxon>Rhodobacterales</taxon>
        <taxon>Roseobacteraceae</taxon>
        <taxon>Leisingera</taxon>
    </lineage>
</organism>
<dbReference type="RefSeq" id="WP_024091321.1">
    <property type="nucleotide sequence ID" value="NC_023135.1"/>
</dbReference>
<dbReference type="PATRIC" id="fig|999552.6.peg.3131"/>
<keyword evidence="3" id="KW-0804">Transcription</keyword>
<dbReference type="EMBL" id="CP006773">
    <property type="protein sequence ID" value="AHD01924.1"/>
    <property type="molecule type" value="Genomic_DNA"/>
</dbReference>
<dbReference type="PROSITE" id="PS01124">
    <property type="entry name" value="HTH_ARAC_FAMILY_2"/>
    <property type="match status" value="1"/>
</dbReference>
<dbReference type="PRINTS" id="PR00032">
    <property type="entry name" value="HTHARAC"/>
</dbReference>
<dbReference type="OrthoDB" id="9805730at2"/>
<keyword evidence="2" id="KW-0238">DNA-binding</keyword>
<keyword evidence="6" id="KW-1185">Reference proteome</keyword>